<accession>A0A8C4WV03</accession>
<dbReference type="Proteomes" id="UP000694388">
    <property type="component" value="Unplaced"/>
</dbReference>
<evidence type="ECO:0000256" key="7">
    <source>
        <dbReference type="ARBA" id="ARBA00038848"/>
    </source>
</evidence>
<comment type="similarity">
    <text evidence="2">Belongs to the palmitoyl-protein thioesterase family.</text>
</comment>
<dbReference type="SUPFAM" id="SSF53474">
    <property type="entry name" value="alpha/beta-Hydrolases"/>
    <property type="match status" value="1"/>
</dbReference>
<dbReference type="PANTHER" id="PTHR11247">
    <property type="entry name" value="PALMITOYL-PROTEIN THIOESTERASE/DOLICHYLDIPHOSPHATASE 1"/>
    <property type="match status" value="1"/>
</dbReference>
<name>A0A8C4WV03_EPTBU</name>
<evidence type="ECO:0000313" key="11">
    <source>
        <dbReference type="Proteomes" id="UP000694388"/>
    </source>
</evidence>
<dbReference type="PANTHER" id="PTHR11247:SF27">
    <property type="entry name" value="LYSOSOMAL THIOESTERASE PPT2"/>
    <property type="match status" value="1"/>
</dbReference>
<dbReference type="GeneTree" id="ENSGT00940000155779"/>
<protein>
    <recommendedName>
        <fullName evidence="7">palmitoyl-CoA hydrolase</fullName>
        <ecNumber evidence="7">3.1.2.2</ecNumber>
    </recommendedName>
</protein>
<evidence type="ECO:0000256" key="8">
    <source>
        <dbReference type="ARBA" id="ARBA00093223"/>
    </source>
</evidence>
<dbReference type="GO" id="GO:0016790">
    <property type="term" value="F:thiolester hydrolase activity"/>
    <property type="evidence" value="ECO:0007669"/>
    <property type="project" value="TreeGrafter"/>
</dbReference>
<keyword evidence="11" id="KW-1185">Reference proteome</keyword>
<organism evidence="10 11">
    <name type="scientific">Eptatretus burgeri</name>
    <name type="common">Inshore hagfish</name>
    <dbReference type="NCBI Taxonomy" id="7764"/>
    <lineage>
        <taxon>Eukaryota</taxon>
        <taxon>Metazoa</taxon>
        <taxon>Chordata</taxon>
        <taxon>Craniata</taxon>
        <taxon>Vertebrata</taxon>
        <taxon>Cyclostomata</taxon>
        <taxon>Myxini</taxon>
        <taxon>Myxiniformes</taxon>
        <taxon>Myxinidae</taxon>
        <taxon>Eptatretinae</taxon>
        <taxon>Eptatretus</taxon>
    </lineage>
</organism>
<evidence type="ECO:0000256" key="3">
    <source>
        <dbReference type="ARBA" id="ARBA00022729"/>
    </source>
</evidence>
<dbReference type="Pfam" id="PF02089">
    <property type="entry name" value="Palm_thioest"/>
    <property type="match status" value="1"/>
</dbReference>
<comment type="subcellular location">
    <subcellularLocation>
        <location evidence="1">Lysosome</location>
    </subcellularLocation>
</comment>
<keyword evidence="6" id="KW-0458">Lysosome</keyword>
<keyword evidence="5" id="KW-0325">Glycoprotein</keyword>
<comment type="function">
    <text evidence="9">Catalyzes the cleavage of thioester bonds from S-palmitoyl-CoA or S-palmitoyl-N-acetylcysteamine (unbranched structures) but does not have activity against palmitoylcysteine or palmitoylated proteins, branched structures or bulky head groups. Conversely, hydrolyzes both long and short chain fatty acyl-CoA substrate.</text>
</comment>
<comment type="catalytic activity">
    <reaction evidence="8">
        <text>S-hexadecanoyl-N-acetylcysteamine + H2O = N-acetylcysteamine + hexadecanoate + H(+)</text>
        <dbReference type="Rhea" id="RHEA:84099"/>
        <dbReference type="ChEBI" id="CHEBI:7896"/>
        <dbReference type="ChEBI" id="CHEBI:15377"/>
        <dbReference type="ChEBI" id="CHEBI:15378"/>
        <dbReference type="ChEBI" id="CHEBI:74410"/>
        <dbReference type="ChEBI" id="CHEBI:233601"/>
    </reaction>
</comment>
<dbReference type="GO" id="GO:0005764">
    <property type="term" value="C:lysosome"/>
    <property type="evidence" value="ECO:0007669"/>
    <property type="project" value="UniProtKB-SubCell"/>
</dbReference>
<evidence type="ECO:0000256" key="4">
    <source>
        <dbReference type="ARBA" id="ARBA00022801"/>
    </source>
</evidence>
<reference evidence="10" key="2">
    <citation type="submission" date="2025-09" db="UniProtKB">
        <authorList>
            <consortium name="Ensembl"/>
        </authorList>
    </citation>
    <scope>IDENTIFICATION</scope>
</reference>
<dbReference type="InterPro" id="IPR029058">
    <property type="entry name" value="AB_hydrolase_fold"/>
</dbReference>
<evidence type="ECO:0000313" key="10">
    <source>
        <dbReference type="Ensembl" id="ENSEBUP00000012665.1"/>
    </source>
</evidence>
<dbReference type="OMA" id="VKRYISM"/>
<dbReference type="Ensembl" id="ENSEBUT00000013241.1">
    <property type="protein sequence ID" value="ENSEBUP00000012665.1"/>
    <property type="gene ID" value="ENSEBUG00000008045.1"/>
</dbReference>
<evidence type="ECO:0000256" key="6">
    <source>
        <dbReference type="ARBA" id="ARBA00023228"/>
    </source>
</evidence>
<evidence type="ECO:0000256" key="2">
    <source>
        <dbReference type="ARBA" id="ARBA00010758"/>
    </source>
</evidence>
<evidence type="ECO:0000256" key="1">
    <source>
        <dbReference type="ARBA" id="ARBA00004371"/>
    </source>
</evidence>
<keyword evidence="3" id="KW-0732">Signal</keyword>
<evidence type="ECO:0000256" key="9">
    <source>
        <dbReference type="ARBA" id="ARBA00093353"/>
    </source>
</evidence>
<dbReference type="Gene3D" id="3.40.50.1820">
    <property type="entry name" value="alpha/beta hydrolase"/>
    <property type="match status" value="1"/>
</dbReference>
<dbReference type="EC" id="3.1.2.2" evidence="7"/>
<dbReference type="AlphaFoldDB" id="A0A8C4WV03"/>
<evidence type="ECO:0000256" key="5">
    <source>
        <dbReference type="ARBA" id="ARBA00023180"/>
    </source>
</evidence>
<proteinExistence type="inferred from homology"/>
<sequence>VNPPGVTSPAHPRTNVTIIAKYDYLFSLEPLWKQVAGFRASIRPIVNSAPNGINLVCFSQDTSYLKWLFPGHVRTSVYRVCYTPLGQDISVCNYWNDPHHQERYRASSRFLAVLNNQSYNQKSQEWKENFLRVQRLVLIGGPDDGVITPWQSSHFGFYDSNETVQDLKDQEVYKNDSFGLRTFQQNGRLFVYSISGVHHTNWHRNESVAYNYIIPWLD</sequence>
<keyword evidence="4" id="KW-0378">Hydrolase</keyword>
<reference evidence="10" key="1">
    <citation type="submission" date="2025-08" db="UniProtKB">
        <authorList>
            <consortium name="Ensembl"/>
        </authorList>
    </citation>
    <scope>IDENTIFICATION</scope>
</reference>